<proteinExistence type="predicted"/>
<comment type="caution">
    <text evidence="9">The sequence shown here is derived from an EMBL/GenBank/DDBJ whole genome shotgun (WGS) entry which is preliminary data.</text>
</comment>
<feature type="transmembrane region" description="Helical" evidence="7">
    <location>
        <begin position="189"/>
        <end position="208"/>
    </location>
</feature>
<feature type="transmembrane region" description="Helical" evidence="7">
    <location>
        <begin position="34"/>
        <end position="58"/>
    </location>
</feature>
<dbReference type="PANTHER" id="PTHR43124">
    <property type="entry name" value="PURINE EFFLUX PUMP PBUE"/>
    <property type="match status" value="1"/>
</dbReference>
<protein>
    <submittedName>
        <fullName evidence="9">MFS transporter</fullName>
    </submittedName>
</protein>
<evidence type="ECO:0000256" key="2">
    <source>
        <dbReference type="ARBA" id="ARBA00022475"/>
    </source>
</evidence>
<evidence type="ECO:0000256" key="3">
    <source>
        <dbReference type="ARBA" id="ARBA00022692"/>
    </source>
</evidence>
<dbReference type="OrthoDB" id="9807274at2"/>
<dbReference type="InterPro" id="IPR020846">
    <property type="entry name" value="MFS_dom"/>
</dbReference>
<reference evidence="9 10" key="1">
    <citation type="submission" date="2019-12" db="EMBL/GenBank/DDBJ databases">
        <title>Genomic-based taxomic classification of the family Erythrobacteraceae.</title>
        <authorList>
            <person name="Xu L."/>
        </authorList>
    </citation>
    <scope>NUCLEOTIDE SEQUENCE [LARGE SCALE GENOMIC DNA]</scope>
    <source>
        <strain evidence="9 10">M0322</strain>
    </source>
</reference>
<feature type="region of interest" description="Disordered" evidence="6">
    <location>
        <begin position="1"/>
        <end position="21"/>
    </location>
</feature>
<evidence type="ECO:0000256" key="7">
    <source>
        <dbReference type="SAM" id="Phobius"/>
    </source>
</evidence>
<feature type="transmembrane region" description="Helical" evidence="7">
    <location>
        <begin position="162"/>
        <end position="183"/>
    </location>
</feature>
<evidence type="ECO:0000313" key="9">
    <source>
        <dbReference type="EMBL" id="MXO73020.1"/>
    </source>
</evidence>
<dbReference type="Gene3D" id="1.20.1250.20">
    <property type="entry name" value="MFS general substrate transporter like domains"/>
    <property type="match status" value="2"/>
</dbReference>
<feature type="compositionally biased region" description="Polar residues" evidence="6">
    <location>
        <begin position="12"/>
        <end position="21"/>
    </location>
</feature>
<keyword evidence="4 7" id="KW-1133">Transmembrane helix</keyword>
<feature type="transmembrane region" description="Helical" evidence="7">
    <location>
        <begin position="239"/>
        <end position="264"/>
    </location>
</feature>
<dbReference type="PANTHER" id="PTHR43124:SF3">
    <property type="entry name" value="CHLORAMPHENICOL EFFLUX PUMP RV0191"/>
    <property type="match status" value="1"/>
</dbReference>
<feature type="compositionally biased region" description="Basic and acidic residues" evidence="6">
    <location>
        <begin position="1"/>
        <end position="11"/>
    </location>
</feature>
<evidence type="ECO:0000256" key="1">
    <source>
        <dbReference type="ARBA" id="ARBA00004651"/>
    </source>
</evidence>
<feature type="transmembrane region" description="Helical" evidence="7">
    <location>
        <begin position="394"/>
        <end position="414"/>
    </location>
</feature>
<dbReference type="InterPro" id="IPR011701">
    <property type="entry name" value="MFS"/>
</dbReference>
<keyword evidence="5 7" id="KW-0472">Membrane</keyword>
<feature type="transmembrane region" description="Helical" evidence="7">
    <location>
        <begin position="101"/>
        <end position="128"/>
    </location>
</feature>
<dbReference type="RefSeq" id="WP_160772955.1">
    <property type="nucleotide sequence ID" value="NZ_WTYV01000007.1"/>
</dbReference>
<feature type="transmembrane region" description="Helical" evidence="7">
    <location>
        <begin position="304"/>
        <end position="322"/>
    </location>
</feature>
<feature type="transmembrane region" description="Helical" evidence="7">
    <location>
        <begin position="328"/>
        <end position="347"/>
    </location>
</feature>
<keyword evidence="10" id="KW-1185">Reference proteome</keyword>
<dbReference type="EMBL" id="WTYV01000007">
    <property type="protein sequence ID" value="MXO73020.1"/>
    <property type="molecule type" value="Genomic_DNA"/>
</dbReference>
<feature type="transmembrane region" description="Helical" evidence="7">
    <location>
        <begin position="270"/>
        <end position="297"/>
    </location>
</feature>
<feature type="transmembrane region" description="Helical" evidence="7">
    <location>
        <begin position="70"/>
        <end position="89"/>
    </location>
</feature>
<dbReference type="GO" id="GO:0022857">
    <property type="term" value="F:transmembrane transporter activity"/>
    <property type="evidence" value="ECO:0007669"/>
    <property type="project" value="InterPro"/>
</dbReference>
<dbReference type="SUPFAM" id="SSF103473">
    <property type="entry name" value="MFS general substrate transporter"/>
    <property type="match status" value="1"/>
</dbReference>
<feature type="transmembrane region" description="Helical" evidence="7">
    <location>
        <begin position="367"/>
        <end position="388"/>
    </location>
</feature>
<evidence type="ECO:0000313" key="10">
    <source>
        <dbReference type="Proteomes" id="UP000466966"/>
    </source>
</evidence>
<keyword evidence="2" id="KW-1003">Cell membrane</keyword>
<comment type="subcellular location">
    <subcellularLocation>
        <location evidence="1">Cell membrane</location>
        <topology evidence="1">Multi-pass membrane protein</topology>
    </subcellularLocation>
</comment>
<evidence type="ECO:0000256" key="4">
    <source>
        <dbReference type="ARBA" id="ARBA00022989"/>
    </source>
</evidence>
<name>A0A844Z1J2_9SPHN</name>
<evidence type="ECO:0000256" key="5">
    <source>
        <dbReference type="ARBA" id="ARBA00023136"/>
    </source>
</evidence>
<organism evidence="9 10">
    <name type="scientific">Alteraurantiacibacter buctensis</name>
    <dbReference type="NCBI Taxonomy" id="1503981"/>
    <lineage>
        <taxon>Bacteria</taxon>
        <taxon>Pseudomonadati</taxon>
        <taxon>Pseudomonadota</taxon>
        <taxon>Alphaproteobacteria</taxon>
        <taxon>Sphingomonadales</taxon>
        <taxon>Erythrobacteraceae</taxon>
        <taxon>Alteraurantiacibacter</taxon>
    </lineage>
</organism>
<dbReference type="Proteomes" id="UP000466966">
    <property type="component" value="Unassembled WGS sequence"/>
</dbReference>
<dbReference type="InterPro" id="IPR050189">
    <property type="entry name" value="MFS_Efflux_Transporters"/>
</dbReference>
<accession>A0A844Z1J2</accession>
<dbReference type="InterPro" id="IPR036259">
    <property type="entry name" value="MFS_trans_sf"/>
</dbReference>
<evidence type="ECO:0000259" key="8">
    <source>
        <dbReference type="PROSITE" id="PS50850"/>
    </source>
</evidence>
<dbReference type="GO" id="GO:0005886">
    <property type="term" value="C:plasma membrane"/>
    <property type="evidence" value="ECO:0007669"/>
    <property type="project" value="UniProtKB-SubCell"/>
</dbReference>
<feature type="domain" description="Major facilitator superfamily (MFS) profile" evidence="8">
    <location>
        <begin position="34"/>
        <end position="418"/>
    </location>
</feature>
<dbReference type="Pfam" id="PF07690">
    <property type="entry name" value="MFS_1"/>
    <property type="match status" value="1"/>
</dbReference>
<dbReference type="AlphaFoldDB" id="A0A844Z1J2"/>
<evidence type="ECO:0000256" key="6">
    <source>
        <dbReference type="SAM" id="MobiDB-lite"/>
    </source>
</evidence>
<sequence length="428" mass="43951">MDIEGAKRGDSVSRSCQGQERTGPSFLSVYENRMVLVLAAAGGVAALDAQAVFYLMPFIADEFSLSGGEVGFIGSAVLIGWALGGLVIARASDRAGVRLPFLIGAFLCFALLSGLSAAAVGFFSLLIARLLIGVAEGPVIPVKQALVICESTPSRRALNMGIVQNFGAQLIGSLLAPIALVALAEAAGWRWAFLTAGLPGLLIAILIWRVLREPPRAAAADKAEVSGDRWQDLVANRNIVLCALIALAAVGWFFILLTFLPLYLTRDLHVSASVMSVIMGVIGLAGVTSSLIVPYFADRFGRRMAIIAFSALGLLAPVGVLLAGSSMITVVLVLVCGCQMLGIFPLLMGTVPQESTSPANGATASSLVIAVAQIGGGAAGPMAAGWLAEQSGNSAALVLSGILAVCALTLAPFLTESRPGHGGALPTA</sequence>
<keyword evidence="3 7" id="KW-0812">Transmembrane</keyword>
<gene>
    <name evidence="9" type="ORF">GRI99_15425</name>
</gene>
<dbReference type="PROSITE" id="PS50850">
    <property type="entry name" value="MFS"/>
    <property type="match status" value="1"/>
</dbReference>